<evidence type="ECO:0000313" key="2">
    <source>
        <dbReference type="Proteomes" id="UP000625711"/>
    </source>
</evidence>
<comment type="caution">
    <text evidence="1">The sequence shown here is derived from an EMBL/GenBank/DDBJ whole genome shotgun (WGS) entry which is preliminary data.</text>
</comment>
<accession>A0A834HM44</accession>
<protein>
    <submittedName>
        <fullName evidence="1">Uncharacterized protein</fullName>
    </submittedName>
</protein>
<reference evidence="1" key="1">
    <citation type="submission" date="2020-08" db="EMBL/GenBank/DDBJ databases">
        <title>Genome sequencing and assembly of the red palm weevil Rhynchophorus ferrugineus.</title>
        <authorList>
            <person name="Dias G.B."/>
            <person name="Bergman C.M."/>
            <person name="Manee M."/>
        </authorList>
    </citation>
    <scope>NUCLEOTIDE SEQUENCE</scope>
    <source>
        <strain evidence="1">AA-2017</strain>
        <tissue evidence="1">Whole larva</tissue>
    </source>
</reference>
<dbReference type="Proteomes" id="UP000625711">
    <property type="component" value="Unassembled WGS sequence"/>
</dbReference>
<gene>
    <name evidence="1" type="ORF">GWI33_003654</name>
</gene>
<sequence length="127" mass="14806">MIMVLGIQYSIQWNARSDLKIGHHPMMETGPQKSGMRLDRFGTKKPGDNWLSRIFPPSTVKTGTEPVIYRCRFFRRFDVSTLHSSWRRHREPIVSGKKKQSIHATAKRLIKRTNNPKNSYGAFFFLV</sequence>
<keyword evidence="2" id="KW-1185">Reference proteome</keyword>
<evidence type="ECO:0000313" key="1">
    <source>
        <dbReference type="EMBL" id="KAF7263062.1"/>
    </source>
</evidence>
<organism evidence="1 2">
    <name type="scientific">Rhynchophorus ferrugineus</name>
    <name type="common">Red palm weevil</name>
    <name type="synonym">Curculio ferrugineus</name>
    <dbReference type="NCBI Taxonomy" id="354439"/>
    <lineage>
        <taxon>Eukaryota</taxon>
        <taxon>Metazoa</taxon>
        <taxon>Ecdysozoa</taxon>
        <taxon>Arthropoda</taxon>
        <taxon>Hexapoda</taxon>
        <taxon>Insecta</taxon>
        <taxon>Pterygota</taxon>
        <taxon>Neoptera</taxon>
        <taxon>Endopterygota</taxon>
        <taxon>Coleoptera</taxon>
        <taxon>Polyphaga</taxon>
        <taxon>Cucujiformia</taxon>
        <taxon>Curculionidae</taxon>
        <taxon>Dryophthorinae</taxon>
        <taxon>Rhynchophorus</taxon>
    </lineage>
</organism>
<name>A0A834HM44_RHYFE</name>
<proteinExistence type="predicted"/>
<dbReference type="EMBL" id="JAACXV010023314">
    <property type="protein sequence ID" value="KAF7263062.1"/>
    <property type="molecule type" value="Genomic_DNA"/>
</dbReference>
<dbReference type="AlphaFoldDB" id="A0A834HM44"/>